<accession>W9V0V2</accession>
<dbReference type="RefSeq" id="WP_051513895.1">
    <property type="nucleotide sequence ID" value="NZ_AONB01000001.1"/>
</dbReference>
<comment type="caution">
    <text evidence="1">The sequence shown here is derived from an EMBL/GenBank/DDBJ whole genome shotgun (WGS) entry which is preliminary data.</text>
</comment>
<evidence type="ECO:0000313" key="1">
    <source>
        <dbReference type="EMBL" id="EXJ12949.1"/>
    </source>
</evidence>
<dbReference type="OrthoDB" id="6198274at2"/>
<protein>
    <submittedName>
        <fullName evidence="1">Uncharacterized protein</fullName>
    </submittedName>
</protein>
<name>W9V0V2_9GAMM</name>
<dbReference type="EMBL" id="AONB01000001">
    <property type="protein sequence ID" value="EXJ12949.1"/>
    <property type="molecule type" value="Genomic_DNA"/>
</dbReference>
<sequence>MTKITDVALTSAIQQLELMDSVAKAAVCDEIFFEQPNLLASVLVLARMSVSAQHVESVLEILIVIHLALKRAGVKIELITEEAQDRELKRLVASLKFREGLEPVSQDEAIKQSISFRKEPWLLSYVYARLQDSGILACLDEDSKYLNLSALNLVECVACANRVI</sequence>
<evidence type="ECO:0000313" key="2">
    <source>
        <dbReference type="Proteomes" id="UP000019464"/>
    </source>
</evidence>
<keyword evidence="2" id="KW-1185">Reference proteome</keyword>
<reference evidence="2" key="1">
    <citation type="submission" date="2012-11" db="EMBL/GenBank/DDBJ databases">
        <authorList>
            <person name="Singh A."/>
            <person name="Pinnaka A.K."/>
            <person name="Vaidya B."/>
        </authorList>
    </citation>
    <scope>NUCLEOTIDE SEQUENCE [LARGE SCALE GENOMIC DNA]</scope>
    <source>
        <strain evidence="2">AK23</strain>
    </source>
</reference>
<dbReference type="AlphaFoldDB" id="W9V0V2"/>
<dbReference type="Proteomes" id="UP000019464">
    <property type="component" value="Unassembled WGS sequence"/>
</dbReference>
<proteinExistence type="predicted"/>
<gene>
    <name evidence="1" type="ORF">D791_00291</name>
</gene>
<organism evidence="1 2">
    <name type="scientific">Nitrincola nitratireducens</name>
    <dbReference type="NCBI Taxonomy" id="1229521"/>
    <lineage>
        <taxon>Bacteria</taxon>
        <taxon>Pseudomonadati</taxon>
        <taxon>Pseudomonadota</taxon>
        <taxon>Gammaproteobacteria</taxon>
        <taxon>Oceanospirillales</taxon>
        <taxon>Oceanospirillaceae</taxon>
        <taxon>Nitrincola</taxon>
    </lineage>
</organism>
<reference evidence="1 2" key="2">
    <citation type="journal article" date="2015" name="Syst. Appl. Microbiol.">
        <title>Nitrincola nitratireducens sp. nov. isolated from a haloalkaline crater lake.</title>
        <authorList>
            <person name="Singh A."/>
            <person name="Vaidya B."/>
            <person name="Tanuku N.R."/>
            <person name="Pinnaka A.K."/>
        </authorList>
    </citation>
    <scope>NUCLEOTIDE SEQUENCE [LARGE SCALE GENOMIC DNA]</scope>
    <source>
        <strain evidence="1 2">AK23</strain>
    </source>
</reference>